<organism evidence="2 3">
    <name type="scientific">Patella caerulea</name>
    <name type="common">Rayed Mediterranean limpet</name>
    <dbReference type="NCBI Taxonomy" id="87958"/>
    <lineage>
        <taxon>Eukaryota</taxon>
        <taxon>Metazoa</taxon>
        <taxon>Spiralia</taxon>
        <taxon>Lophotrochozoa</taxon>
        <taxon>Mollusca</taxon>
        <taxon>Gastropoda</taxon>
        <taxon>Patellogastropoda</taxon>
        <taxon>Patelloidea</taxon>
        <taxon>Patellidae</taxon>
        <taxon>Patella</taxon>
    </lineage>
</organism>
<accession>A0AAN8JBM8</accession>
<feature type="compositionally biased region" description="Polar residues" evidence="1">
    <location>
        <begin position="78"/>
        <end position="88"/>
    </location>
</feature>
<name>A0AAN8JBM8_PATCE</name>
<evidence type="ECO:0000256" key="1">
    <source>
        <dbReference type="SAM" id="MobiDB-lite"/>
    </source>
</evidence>
<gene>
    <name evidence="2" type="ORF">SNE40_018368</name>
</gene>
<proteinExistence type="predicted"/>
<dbReference type="AlphaFoldDB" id="A0AAN8JBM8"/>
<sequence>MGLLADEYAKKNDTDSMKKISIEMEELEEKLEVNDYLISCKDIMSSSGKSQSKEDVDRFVQSTIDQSPDPIHPENDNTHSPPESNAATCSVVVSKPVYRAYSSRK</sequence>
<dbReference type="Proteomes" id="UP001347796">
    <property type="component" value="Unassembled WGS sequence"/>
</dbReference>
<evidence type="ECO:0000313" key="2">
    <source>
        <dbReference type="EMBL" id="KAK6171948.1"/>
    </source>
</evidence>
<keyword evidence="3" id="KW-1185">Reference proteome</keyword>
<protein>
    <submittedName>
        <fullName evidence="2">Uncharacterized protein</fullName>
    </submittedName>
</protein>
<feature type="region of interest" description="Disordered" evidence="1">
    <location>
        <begin position="45"/>
        <end position="89"/>
    </location>
</feature>
<evidence type="ECO:0000313" key="3">
    <source>
        <dbReference type="Proteomes" id="UP001347796"/>
    </source>
</evidence>
<reference evidence="2 3" key="1">
    <citation type="submission" date="2024-01" db="EMBL/GenBank/DDBJ databases">
        <title>The genome of the rayed Mediterranean limpet Patella caerulea (Linnaeus, 1758).</title>
        <authorList>
            <person name="Anh-Thu Weber A."/>
            <person name="Halstead-Nussloch G."/>
        </authorList>
    </citation>
    <scope>NUCLEOTIDE SEQUENCE [LARGE SCALE GENOMIC DNA]</scope>
    <source>
        <strain evidence="2">AATW-2023a</strain>
        <tissue evidence="2">Whole specimen</tissue>
    </source>
</reference>
<dbReference type="EMBL" id="JAZGQO010000013">
    <property type="protein sequence ID" value="KAK6171948.1"/>
    <property type="molecule type" value="Genomic_DNA"/>
</dbReference>
<comment type="caution">
    <text evidence="2">The sequence shown here is derived from an EMBL/GenBank/DDBJ whole genome shotgun (WGS) entry which is preliminary data.</text>
</comment>